<dbReference type="AlphaFoldDB" id="A0A8X6IX16"/>
<accession>A0A8X6IX16</accession>
<reference evidence="1" key="1">
    <citation type="submission" date="2020-08" db="EMBL/GenBank/DDBJ databases">
        <title>Multicomponent nature underlies the extraordinary mechanical properties of spider dragline silk.</title>
        <authorList>
            <person name="Kono N."/>
            <person name="Nakamura H."/>
            <person name="Mori M."/>
            <person name="Yoshida Y."/>
            <person name="Ohtoshi R."/>
            <person name="Malay A.D."/>
            <person name="Moran D.A.P."/>
            <person name="Tomita M."/>
            <person name="Numata K."/>
            <person name="Arakawa K."/>
        </authorList>
    </citation>
    <scope>NUCLEOTIDE SEQUENCE</scope>
</reference>
<proteinExistence type="predicted"/>
<name>A0A8X6IX16_NEPPI</name>
<evidence type="ECO:0000313" key="2">
    <source>
        <dbReference type="EMBL" id="GFT18580.1"/>
    </source>
</evidence>
<evidence type="ECO:0000313" key="1">
    <source>
        <dbReference type="EMBL" id="GFS63051.1"/>
    </source>
</evidence>
<protein>
    <submittedName>
        <fullName evidence="1">Uncharacterized protein</fullName>
    </submittedName>
</protein>
<evidence type="ECO:0000313" key="3">
    <source>
        <dbReference type="Proteomes" id="UP000887013"/>
    </source>
</evidence>
<keyword evidence="3" id="KW-1185">Reference proteome</keyword>
<organism evidence="1 3">
    <name type="scientific">Nephila pilipes</name>
    <name type="common">Giant wood spider</name>
    <name type="synonym">Nephila maculata</name>
    <dbReference type="NCBI Taxonomy" id="299642"/>
    <lineage>
        <taxon>Eukaryota</taxon>
        <taxon>Metazoa</taxon>
        <taxon>Ecdysozoa</taxon>
        <taxon>Arthropoda</taxon>
        <taxon>Chelicerata</taxon>
        <taxon>Arachnida</taxon>
        <taxon>Araneae</taxon>
        <taxon>Araneomorphae</taxon>
        <taxon>Entelegynae</taxon>
        <taxon>Araneoidea</taxon>
        <taxon>Nephilidae</taxon>
        <taxon>Nephila</taxon>
    </lineage>
</organism>
<sequence length="101" mass="11709">MMKCYCFIKCAYLISFQNSRTKHDGEKEISSEEDERLKIAFPSIPYSEEFSKTTVQNKVNSTEISLTTICFHLYGFSIISLQTSPINKIMHTAITTEFYPY</sequence>
<dbReference type="EMBL" id="BMAW01010376">
    <property type="protein sequence ID" value="GFT18580.1"/>
    <property type="molecule type" value="Genomic_DNA"/>
</dbReference>
<comment type="caution">
    <text evidence="1">The sequence shown here is derived from an EMBL/GenBank/DDBJ whole genome shotgun (WGS) entry which is preliminary data.</text>
</comment>
<dbReference type="Proteomes" id="UP000887013">
    <property type="component" value="Unassembled WGS sequence"/>
</dbReference>
<gene>
    <name evidence="1" type="ORF">NPIL_331001</name>
    <name evidence="2" type="ORF">NPIL_651681</name>
</gene>
<dbReference type="EMBL" id="BMAW01047862">
    <property type="protein sequence ID" value="GFS63051.1"/>
    <property type="molecule type" value="Genomic_DNA"/>
</dbReference>